<feature type="compositionally biased region" description="Low complexity" evidence="1">
    <location>
        <begin position="587"/>
        <end position="596"/>
    </location>
</feature>
<feature type="compositionally biased region" description="Low complexity" evidence="1">
    <location>
        <begin position="22"/>
        <end position="31"/>
    </location>
</feature>
<feature type="compositionally biased region" description="Low complexity" evidence="1">
    <location>
        <begin position="449"/>
        <end position="466"/>
    </location>
</feature>
<feature type="compositionally biased region" description="Low complexity" evidence="1">
    <location>
        <begin position="547"/>
        <end position="556"/>
    </location>
</feature>
<feature type="region of interest" description="Disordered" evidence="1">
    <location>
        <begin position="696"/>
        <end position="729"/>
    </location>
</feature>
<sequence length="1568" mass="161041">MPQSAHGRALVPLTDSGGSRGGPRSRPQAPGLVDPSPSPSPPHSRSPTAAKSFGFAFGFTRRASLASTVSSARRSPPAAAGDAGAGAGAADAGDASPPTTDRVAPAEMAASTAMTAVTSPPSMPSSTMPRGLQRLRKTLHRAVSLSSLSGRFKRSPHAAAGPSARDGRAESSSPGAPPSPPSPLSSSPLPPSPPPPPPPPGLQTPSAPSTPAGALAARRPSHGEPPAAEIGASMRDSIFSRITDTSDGPAGVDAAWAPPPDGYLEARRPSGYPAALADIRAFHSMSGMSDASTVLSASRMSPALHMPRARPAAAAAQDMAMSPHSEHERESEDDDHVFHPIYTPQYSIPSSPTSERALRSPGGGFFPASLAAAGATSPAAAPAAEGPEGLHQAHSRQPHRHRQTEGDGDDDDDDDGNRASQMSGHGGMPQARPMRRVTRSRARSRSRSSSRSSRSTSAASSLSRSASRSRSRSTRRVSPRRGGGGGHAASMPHAAGARVATTTQAMRAEKRVVPRVTDTDTGTDTETDSPQPFFVARQAVRPPSPASPSASPSASPFPMPVTRRRRSSLSSRDPESNAGSADRRRAWAAAGPRRPSTASGMTGEAHASVMSTARRSMSLGAPRLAAGATPHQDASVARETMQLDAMLPLDDADPSVLRRRKTGLASASGDAVRKLRQAATTLRARSLTNMRQIFATGAADRPSSRRSPLARHVSRRDGAAPSDAPRPMDIVHLTHARSRRARMHTPPQPTSSAHVDELDVYAEYCAADEAVLRPGLVKLMGLAAAASTRLGDESPTTVAAFTTPQDDAETGPDDGLAATASSPSSISPSARVKLDPNEDGDDASPIRSAVDDDGDDDHPEAHDDRERPFASPVSDVDMTLDSESDAYPTAATHVVPFPSLPRNLNDLLATRTLDRHSRSMAEPEEVDASAASATTTPTIDVDLAALGSDGDHARRATAVSPASPLPPGPTAFAATAEPSTAALTTAPATPPGPMPTAAPASASPTVPTTPAAAATLASCRPSAAFIPGIVSATLMRSKSLSHRAPMEHTARHKLARAQLTVSPATLERVAASAAAFPEPPSPLRAAPPVPRLVASESAPAPAAVAADLQMSELDSHDLDAFDNEDGDEDSASASPLPPAAPSTERSSPEPADAAATDEERARRRQERQEKTLSISTKLHLIVQKTLPRTKTVLASVKQEALTAAGAAATTDEPCAARPDGVSEGATVPTASSRDPELDGVAAMPSMPPSMAAEASSQDAAAAPSDRSAPVEALHSGKPPMPMPVLTPTPTAASAASGHASARDVEKARELVLQLKALMDTVRANPDRTLSPLREEPADADGDGDGDAAGLASTDDEGFASSSDITGTDIDPDGDGDGDGDMDGAGRRRSGRRPHWTERVRALHAQRAAAAETAGDASDAPSPALAAAVAADPAAMSPLPLANGRLPSPAPRPEPGMDGEGAMADAAASASGGLFSPSPAAAASPASPANRVVMTDTQLAAWKRLRSRIVRLDVRRRWDPAVVFEPPAGEAAAGSATAPRADAADAVDFLALWTRTARGATLGELLAFT</sequence>
<feature type="region of interest" description="Disordered" evidence="1">
    <location>
        <begin position="953"/>
        <end position="1008"/>
    </location>
</feature>
<feature type="compositionally biased region" description="Low complexity" evidence="1">
    <location>
        <begin position="1203"/>
        <end position="1216"/>
    </location>
</feature>
<keyword evidence="3" id="KW-1185">Reference proteome</keyword>
<feature type="compositionally biased region" description="Low complexity" evidence="1">
    <location>
        <begin position="1402"/>
        <end position="1424"/>
    </location>
</feature>
<feature type="compositionally biased region" description="Basic residues" evidence="1">
    <location>
        <begin position="433"/>
        <end position="448"/>
    </location>
</feature>
<feature type="compositionally biased region" description="Low complexity" evidence="1">
    <location>
        <begin position="366"/>
        <end position="390"/>
    </location>
</feature>
<feature type="compositionally biased region" description="Basic residues" evidence="1">
    <location>
        <begin position="467"/>
        <end position="479"/>
    </location>
</feature>
<feature type="compositionally biased region" description="Basic and acidic residues" evidence="1">
    <location>
        <begin position="859"/>
        <end position="868"/>
    </location>
</feature>
<feature type="region of interest" description="Disordered" evidence="1">
    <location>
        <begin position="803"/>
        <end position="880"/>
    </location>
</feature>
<feature type="compositionally biased region" description="Pro residues" evidence="1">
    <location>
        <begin position="175"/>
        <end position="202"/>
    </location>
</feature>
<feature type="compositionally biased region" description="Basic residues" evidence="1">
    <location>
        <begin position="393"/>
        <end position="402"/>
    </location>
</feature>
<feature type="compositionally biased region" description="Acidic residues" evidence="1">
    <location>
        <begin position="406"/>
        <end position="415"/>
    </location>
</feature>
<proteinExistence type="predicted"/>
<name>A0A4P9X7W1_9FUNG</name>
<feature type="compositionally biased region" description="Low complexity" evidence="1">
    <location>
        <begin position="1359"/>
        <end position="1368"/>
    </location>
</feature>
<feature type="compositionally biased region" description="Low complexity" evidence="1">
    <location>
        <begin position="997"/>
        <end position="1008"/>
    </location>
</feature>
<feature type="compositionally biased region" description="Low complexity" evidence="1">
    <location>
        <begin position="1459"/>
        <end position="1488"/>
    </location>
</feature>
<organism evidence="2 3">
    <name type="scientific">Caulochytrium protostelioides</name>
    <dbReference type="NCBI Taxonomy" id="1555241"/>
    <lineage>
        <taxon>Eukaryota</taxon>
        <taxon>Fungi</taxon>
        <taxon>Fungi incertae sedis</taxon>
        <taxon>Chytridiomycota</taxon>
        <taxon>Chytridiomycota incertae sedis</taxon>
        <taxon>Chytridiomycetes</taxon>
        <taxon>Caulochytriales</taxon>
        <taxon>Caulochytriaceae</taxon>
        <taxon>Caulochytrium</taxon>
    </lineage>
</organism>
<feature type="compositionally biased region" description="Low complexity" evidence="1">
    <location>
        <begin position="1241"/>
        <end position="1267"/>
    </location>
</feature>
<feature type="compositionally biased region" description="Low complexity" evidence="1">
    <location>
        <begin position="817"/>
        <end position="830"/>
    </location>
</feature>
<evidence type="ECO:0000313" key="2">
    <source>
        <dbReference type="EMBL" id="RKP01344.1"/>
    </source>
</evidence>
<evidence type="ECO:0000313" key="3">
    <source>
        <dbReference type="Proteomes" id="UP000274922"/>
    </source>
</evidence>
<feature type="compositionally biased region" description="Low complexity" evidence="1">
    <location>
        <begin position="78"/>
        <end position="95"/>
    </location>
</feature>
<feature type="compositionally biased region" description="Low complexity" evidence="1">
    <location>
        <begin position="103"/>
        <end position="129"/>
    </location>
</feature>
<feature type="region of interest" description="Disordered" evidence="1">
    <location>
        <begin position="66"/>
        <end position="256"/>
    </location>
</feature>
<dbReference type="Proteomes" id="UP000274922">
    <property type="component" value="Unassembled WGS sequence"/>
</dbReference>
<feature type="compositionally biased region" description="Low complexity" evidence="1">
    <location>
        <begin position="1287"/>
        <end position="1299"/>
    </location>
</feature>
<feature type="region of interest" description="Disordered" evidence="1">
    <location>
        <begin position="1203"/>
        <end position="1301"/>
    </location>
</feature>
<feature type="region of interest" description="Disordered" evidence="1">
    <location>
        <begin position="1437"/>
        <end position="1489"/>
    </location>
</feature>
<feature type="region of interest" description="Disordered" evidence="1">
    <location>
        <begin position="1"/>
        <end position="50"/>
    </location>
</feature>
<feature type="compositionally biased region" description="Low complexity" evidence="1">
    <location>
        <begin position="488"/>
        <end position="498"/>
    </location>
</feature>
<evidence type="ECO:0000256" key="1">
    <source>
        <dbReference type="SAM" id="MobiDB-lite"/>
    </source>
</evidence>
<feature type="compositionally biased region" description="Basic and acidic residues" evidence="1">
    <location>
        <begin position="1157"/>
        <end position="1170"/>
    </location>
</feature>
<feature type="compositionally biased region" description="Acidic residues" evidence="1">
    <location>
        <begin position="1369"/>
        <end position="1381"/>
    </location>
</feature>
<feature type="compositionally biased region" description="Low complexity" evidence="1">
    <location>
        <begin position="970"/>
        <end position="987"/>
    </location>
</feature>
<accession>A0A4P9X7W1</accession>
<feature type="compositionally biased region" description="Polar residues" evidence="1">
    <location>
        <begin position="344"/>
        <end position="354"/>
    </location>
</feature>
<feature type="compositionally biased region" description="Acidic residues" evidence="1">
    <location>
        <begin position="1120"/>
        <end position="1130"/>
    </location>
</feature>
<feature type="region of interest" description="Disordered" evidence="1">
    <location>
        <begin position="1325"/>
        <end position="1424"/>
    </location>
</feature>
<feature type="region of interest" description="Disordered" evidence="1">
    <location>
        <begin position="1118"/>
        <end position="1171"/>
    </location>
</feature>
<dbReference type="EMBL" id="ML014176">
    <property type="protein sequence ID" value="RKP01344.1"/>
    <property type="molecule type" value="Genomic_DNA"/>
</dbReference>
<protein>
    <submittedName>
        <fullName evidence="2">Uncharacterized protein</fullName>
    </submittedName>
</protein>
<gene>
    <name evidence="2" type="ORF">CXG81DRAFT_18871</name>
</gene>
<reference evidence="3" key="1">
    <citation type="journal article" date="2018" name="Nat. Microbiol.">
        <title>Leveraging single-cell genomics to expand the fungal tree of life.</title>
        <authorList>
            <person name="Ahrendt S.R."/>
            <person name="Quandt C.A."/>
            <person name="Ciobanu D."/>
            <person name="Clum A."/>
            <person name="Salamov A."/>
            <person name="Andreopoulos B."/>
            <person name="Cheng J.F."/>
            <person name="Woyke T."/>
            <person name="Pelin A."/>
            <person name="Henrissat B."/>
            <person name="Reynolds N.K."/>
            <person name="Benny G.L."/>
            <person name="Smith M.E."/>
            <person name="James T.Y."/>
            <person name="Grigoriev I.V."/>
        </authorList>
    </citation>
    <scope>NUCLEOTIDE SEQUENCE [LARGE SCALE GENOMIC DNA]</scope>
    <source>
        <strain evidence="3">ATCC 52028</strain>
    </source>
</reference>
<feature type="region of interest" description="Disordered" evidence="1">
    <location>
        <begin position="309"/>
        <end position="635"/>
    </location>
</feature>